<name>X0RUE4_9ZZZZ</name>
<comment type="caution">
    <text evidence="2">The sequence shown here is derived from an EMBL/GenBank/DDBJ whole genome shotgun (WGS) entry which is preliminary data.</text>
</comment>
<gene>
    <name evidence="2" type="ORF">S01H1_00392</name>
</gene>
<accession>X0RUE4</accession>
<proteinExistence type="predicted"/>
<sequence>MLALLLILMVTGLCILISYHLSSDEITWLTYYRGVVAGFFVSGVALHFWNKWRRKKEEKEKTRKKVKIKE</sequence>
<dbReference type="AlphaFoldDB" id="X0RUE4"/>
<keyword evidence="1" id="KW-0812">Transmembrane</keyword>
<evidence type="ECO:0000256" key="1">
    <source>
        <dbReference type="SAM" id="Phobius"/>
    </source>
</evidence>
<organism evidence="2">
    <name type="scientific">marine sediment metagenome</name>
    <dbReference type="NCBI Taxonomy" id="412755"/>
    <lineage>
        <taxon>unclassified sequences</taxon>
        <taxon>metagenomes</taxon>
        <taxon>ecological metagenomes</taxon>
    </lineage>
</organism>
<keyword evidence="1" id="KW-1133">Transmembrane helix</keyword>
<protein>
    <submittedName>
        <fullName evidence="2">Uncharacterized protein</fullName>
    </submittedName>
</protein>
<feature type="transmembrane region" description="Helical" evidence="1">
    <location>
        <begin position="32"/>
        <end position="49"/>
    </location>
</feature>
<keyword evidence="1" id="KW-0472">Membrane</keyword>
<reference evidence="2" key="1">
    <citation type="journal article" date="2014" name="Front. Microbiol.">
        <title>High frequency of phylogenetically diverse reductive dehalogenase-homologous genes in deep subseafloor sedimentary metagenomes.</title>
        <authorList>
            <person name="Kawai M."/>
            <person name="Futagami T."/>
            <person name="Toyoda A."/>
            <person name="Takaki Y."/>
            <person name="Nishi S."/>
            <person name="Hori S."/>
            <person name="Arai W."/>
            <person name="Tsubouchi T."/>
            <person name="Morono Y."/>
            <person name="Uchiyama I."/>
            <person name="Ito T."/>
            <person name="Fujiyama A."/>
            <person name="Inagaki F."/>
            <person name="Takami H."/>
        </authorList>
    </citation>
    <scope>NUCLEOTIDE SEQUENCE</scope>
    <source>
        <strain evidence="2">Expedition CK06-06</strain>
    </source>
</reference>
<dbReference type="EMBL" id="BARS01000135">
    <property type="protein sequence ID" value="GAF72444.1"/>
    <property type="molecule type" value="Genomic_DNA"/>
</dbReference>
<evidence type="ECO:0000313" key="2">
    <source>
        <dbReference type="EMBL" id="GAF72444.1"/>
    </source>
</evidence>